<evidence type="ECO:0000313" key="4">
    <source>
        <dbReference type="Proteomes" id="UP000093197"/>
    </source>
</evidence>
<reference evidence="3 4" key="2">
    <citation type="journal article" date="2016" name="PLoS ONE">
        <title>Genomic Diversity of Enterotoxigenic Strains of Bacteroides fragilis.</title>
        <authorList>
            <person name="Pierce J.V."/>
            <person name="Bernstein H.D."/>
        </authorList>
    </citation>
    <scope>NUCLEOTIDE SEQUENCE [LARGE SCALE GENOMIC DNA]</scope>
    <source>
        <strain evidence="3 4">20793-3</strain>
    </source>
</reference>
<reference evidence="3" key="1">
    <citation type="submission" date="2015-08" db="EMBL/GenBank/DDBJ databases">
        <authorList>
            <person name="Pierce J."/>
            <person name="Bernstein H."/>
        </authorList>
    </citation>
    <scope>NUCLEOTIDE SEQUENCE</scope>
    <source>
        <strain evidence="3">20793-3</strain>
    </source>
</reference>
<dbReference type="RefSeq" id="WP_023056929.1">
    <property type="nucleotide sequence ID" value="NZ_JACFSY010000006.1"/>
</dbReference>
<dbReference type="InterPro" id="IPR022298">
    <property type="entry name" value="Conjug_transposon_TraN"/>
</dbReference>
<feature type="chain" id="PRO_5036044505" evidence="1">
    <location>
        <begin position="20"/>
        <end position="352"/>
    </location>
</feature>
<organism evidence="3 4">
    <name type="scientific">Bacteroides fragilis</name>
    <dbReference type="NCBI Taxonomy" id="817"/>
    <lineage>
        <taxon>Bacteria</taxon>
        <taxon>Pseudomonadati</taxon>
        <taxon>Bacteroidota</taxon>
        <taxon>Bacteroidia</taxon>
        <taxon>Bacteroidales</taxon>
        <taxon>Bacteroidaceae</taxon>
        <taxon>Bacteroides</taxon>
    </lineage>
</organism>
<dbReference type="Proteomes" id="UP000093197">
    <property type="component" value="Unassembled WGS sequence"/>
</dbReference>
<gene>
    <name evidence="2" type="primary">traN</name>
    <name evidence="3" type="ORF">AC094_07360</name>
    <name evidence="2" type="ORF">F2Z25_06025</name>
</gene>
<dbReference type="EMBL" id="LIDT01000009">
    <property type="protein sequence ID" value="OCR34927.1"/>
    <property type="molecule type" value="Genomic_DNA"/>
</dbReference>
<dbReference type="NCBIfam" id="TIGR03780">
    <property type="entry name" value="Bac_Flav_CT_N"/>
    <property type="match status" value="1"/>
</dbReference>
<reference evidence="2 5" key="3">
    <citation type="journal article" date="2019" name="Nat. Med.">
        <title>A library of human gut bacterial isolates paired with longitudinal multiomics data enables mechanistic microbiome research.</title>
        <authorList>
            <person name="Poyet M."/>
            <person name="Groussin M."/>
            <person name="Gibbons S.M."/>
            <person name="Avila-Pacheco J."/>
            <person name="Jiang X."/>
            <person name="Kearney S.M."/>
            <person name="Perrotta A.R."/>
            <person name="Berdy B."/>
            <person name="Zhao S."/>
            <person name="Lieberman T.D."/>
            <person name="Swanson P.K."/>
            <person name="Smith M."/>
            <person name="Roesemann S."/>
            <person name="Alexander J.E."/>
            <person name="Rich S.A."/>
            <person name="Livny J."/>
            <person name="Vlamakis H."/>
            <person name="Clish C."/>
            <person name="Bullock K."/>
            <person name="Deik A."/>
            <person name="Scott J."/>
            <person name="Pierce K.A."/>
            <person name="Xavier R.J."/>
            <person name="Alm E.J."/>
        </authorList>
    </citation>
    <scope>NUCLEOTIDE SEQUENCE [LARGE SCALE GENOMIC DNA]</scope>
    <source>
        <strain evidence="2 5">BIOML-A1</strain>
    </source>
</reference>
<evidence type="ECO:0000313" key="5">
    <source>
        <dbReference type="Proteomes" id="UP000429838"/>
    </source>
</evidence>
<dbReference type="EMBL" id="VWAQ01000004">
    <property type="protein sequence ID" value="KAA5208930.1"/>
    <property type="molecule type" value="Genomic_DNA"/>
</dbReference>
<sequence length="352" mass="39683">MRKVIIMFALAMDIVTANAQENVTVGTDNGSEPTNEARAEASSLDYASQGGGRQSQQPTLTKEVYPQKEADGDLYHGLTKKLTFDRMVPPHGLEVTYDKTVHVIFPSEVRYVDLGSPDLIAGKADGAENVIRVKATVRNFPNETNMSVITEDGSFYTFNVKYAAEPLLLNVEMCDFIHDGEKVNCPNNAQEIYLKELGSESPMLVRLIMKSIHKQNKREVKHIGCKRFGIQYLLKGIYTHNGLLYFHTEIKNQSNVPFDVDYITWKIVDKKVAKRTAVQEQIILPLRAQNYATLVPGKKSERTVFTMAKFTIPDDKCLVVELNEKNGGRHQSFVIENEDLVRANTINELQVR</sequence>
<accession>A0A2M9UYV3</accession>
<comment type="caution">
    <text evidence="3">The sequence shown here is derived from an EMBL/GenBank/DDBJ whole genome shotgun (WGS) entry which is preliminary data.</text>
</comment>
<evidence type="ECO:0000256" key="1">
    <source>
        <dbReference type="SAM" id="SignalP"/>
    </source>
</evidence>
<dbReference type="Proteomes" id="UP000429838">
    <property type="component" value="Unassembled WGS sequence"/>
</dbReference>
<dbReference type="AlphaFoldDB" id="A0A2M9UYV3"/>
<feature type="signal peptide" evidence="1">
    <location>
        <begin position="1"/>
        <end position="19"/>
    </location>
</feature>
<keyword evidence="1" id="KW-0732">Signal</keyword>
<evidence type="ECO:0000313" key="3">
    <source>
        <dbReference type="EMBL" id="OCR34927.1"/>
    </source>
</evidence>
<proteinExistence type="predicted"/>
<name>A0A2M9UYV3_BACFG</name>
<protein>
    <submittedName>
        <fullName evidence="3">Conjugative transposon TraN protein</fullName>
    </submittedName>
    <submittedName>
        <fullName evidence="2">Conjugative transposon protein TraN</fullName>
    </submittedName>
</protein>
<evidence type="ECO:0000313" key="2">
    <source>
        <dbReference type="EMBL" id="KAA5208930.1"/>
    </source>
</evidence>
<dbReference type="Pfam" id="PF13595">
    <property type="entry name" value="DUF4138"/>
    <property type="match status" value="1"/>
</dbReference>